<name>A0A6J8DSQ2_MYTCO</name>
<reference evidence="3 4" key="1">
    <citation type="submission" date="2020-06" db="EMBL/GenBank/DDBJ databases">
        <authorList>
            <person name="Li R."/>
            <person name="Bekaert M."/>
        </authorList>
    </citation>
    <scope>NUCLEOTIDE SEQUENCE [LARGE SCALE GENOMIC DNA]</scope>
    <source>
        <strain evidence="4">wild</strain>
    </source>
</reference>
<dbReference type="Gene3D" id="2.70.220.10">
    <property type="entry name" value="Ganglioside GM2 activator"/>
    <property type="match status" value="1"/>
</dbReference>
<dbReference type="GO" id="GO:0005319">
    <property type="term" value="F:lipid transporter activity"/>
    <property type="evidence" value="ECO:0007669"/>
    <property type="project" value="TreeGrafter"/>
</dbReference>
<dbReference type="Proteomes" id="UP000507470">
    <property type="component" value="Unassembled WGS sequence"/>
</dbReference>
<dbReference type="AlphaFoldDB" id="A0A6J8DSQ2"/>
<protein>
    <recommendedName>
        <fullName evidence="2">MD-2-related lipid-recognition domain-containing protein</fullName>
    </recommendedName>
</protein>
<dbReference type="SUPFAM" id="SSF63707">
    <property type="entry name" value="Ganglioside M2 (gm2) activator"/>
    <property type="match status" value="1"/>
</dbReference>
<accession>A0A6J8DSQ2</accession>
<evidence type="ECO:0000313" key="4">
    <source>
        <dbReference type="Proteomes" id="UP000507470"/>
    </source>
</evidence>
<dbReference type="InterPro" id="IPR003172">
    <property type="entry name" value="ML_dom"/>
</dbReference>
<keyword evidence="1" id="KW-0732">Signal</keyword>
<evidence type="ECO:0000313" key="3">
    <source>
        <dbReference type="EMBL" id="CAC5411109.1"/>
    </source>
</evidence>
<sequence>MYSYSLLIFITVIFSAYGTIPFKWRDCSIDKSTQAIQVTSITAGPVPLVAPGPLRLKFSGKVLKPIPIFMIEFDMKRHGFLGTRIPVPCVGGVGSCVFDGCSFVDSLLNSTRTSAQSVAKQALQMIESVNATLKCPIPVEDINVQSYTINVPDLGPIAHVIGDGDYTVTVRTKVPGTGALLGCLSLDVSLGKQCTGLFCGIGRKRK</sequence>
<evidence type="ECO:0000259" key="2">
    <source>
        <dbReference type="Pfam" id="PF02221"/>
    </source>
</evidence>
<dbReference type="InterPro" id="IPR036846">
    <property type="entry name" value="GM2-AP_sf"/>
</dbReference>
<dbReference type="InterPro" id="IPR028996">
    <property type="entry name" value="GM2-AP"/>
</dbReference>
<dbReference type="PANTHER" id="PTHR17357:SF0">
    <property type="entry name" value="GANGLIOSIDE GM2 ACTIVATOR"/>
    <property type="match status" value="1"/>
</dbReference>
<dbReference type="GO" id="GO:0006689">
    <property type="term" value="P:ganglioside catabolic process"/>
    <property type="evidence" value="ECO:0007669"/>
    <property type="project" value="InterPro"/>
</dbReference>
<dbReference type="PANTHER" id="PTHR17357">
    <property type="entry name" value="GM2 GANGLIOSIDE ACTIVATOR PROTEIN"/>
    <property type="match status" value="1"/>
</dbReference>
<feature type="domain" description="MD-2-related lipid-recognition" evidence="2">
    <location>
        <begin position="22"/>
        <end position="189"/>
    </location>
</feature>
<dbReference type="GO" id="GO:0008047">
    <property type="term" value="F:enzyme activator activity"/>
    <property type="evidence" value="ECO:0007669"/>
    <property type="project" value="InterPro"/>
</dbReference>
<dbReference type="Pfam" id="PF02221">
    <property type="entry name" value="E1_DerP2_DerF2"/>
    <property type="match status" value="1"/>
</dbReference>
<organism evidence="3 4">
    <name type="scientific">Mytilus coruscus</name>
    <name type="common">Sea mussel</name>
    <dbReference type="NCBI Taxonomy" id="42192"/>
    <lineage>
        <taxon>Eukaryota</taxon>
        <taxon>Metazoa</taxon>
        <taxon>Spiralia</taxon>
        <taxon>Lophotrochozoa</taxon>
        <taxon>Mollusca</taxon>
        <taxon>Bivalvia</taxon>
        <taxon>Autobranchia</taxon>
        <taxon>Pteriomorphia</taxon>
        <taxon>Mytilida</taxon>
        <taxon>Mytiloidea</taxon>
        <taxon>Mytilidae</taxon>
        <taxon>Mytilinae</taxon>
        <taxon>Mytilus</taxon>
    </lineage>
</organism>
<dbReference type="OrthoDB" id="6409159at2759"/>
<dbReference type="GO" id="GO:0009898">
    <property type="term" value="C:cytoplasmic side of plasma membrane"/>
    <property type="evidence" value="ECO:0007669"/>
    <property type="project" value="TreeGrafter"/>
</dbReference>
<dbReference type="EMBL" id="CACVKT020007820">
    <property type="protein sequence ID" value="CAC5411109.1"/>
    <property type="molecule type" value="Genomic_DNA"/>
</dbReference>
<keyword evidence="4" id="KW-1185">Reference proteome</keyword>
<evidence type="ECO:0000256" key="1">
    <source>
        <dbReference type="ARBA" id="ARBA00022729"/>
    </source>
</evidence>
<gene>
    <name evidence="3" type="ORF">MCOR_44236</name>
</gene>
<proteinExistence type="predicted"/>